<dbReference type="PANTHER" id="PTHR36566">
    <property type="entry name" value="NICKEL INSERTION PROTEIN-RELATED"/>
    <property type="match status" value="1"/>
</dbReference>
<dbReference type="Pfam" id="PF01969">
    <property type="entry name" value="Ni_insertion"/>
    <property type="match status" value="1"/>
</dbReference>
<accession>A0A7S6WPA1</accession>
<dbReference type="EMBL" id="CP061839">
    <property type="protein sequence ID" value="QOW60810.1"/>
    <property type="molecule type" value="Genomic_DNA"/>
</dbReference>
<dbReference type="Proteomes" id="UP000593915">
    <property type="component" value="Chromosome"/>
</dbReference>
<protein>
    <recommendedName>
        <fullName evidence="2">Putative nickel insertion protein</fullName>
    </recommendedName>
</protein>
<dbReference type="GO" id="GO:0016829">
    <property type="term" value="F:lyase activity"/>
    <property type="evidence" value="ECO:0007669"/>
    <property type="project" value="UniProtKB-UniRule"/>
</dbReference>
<evidence type="ECO:0000256" key="2">
    <source>
        <dbReference type="HAMAP-Rule" id="MF_01074"/>
    </source>
</evidence>
<feature type="region of interest" description="Disordered" evidence="3">
    <location>
        <begin position="71"/>
        <end position="131"/>
    </location>
</feature>
<keyword evidence="2" id="KW-0456">Lyase</keyword>
<evidence type="ECO:0000256" key="3">
    <source>
        <dbReference type="SAM" id="MobiDB-lite"/>
    </source>
</evidence>
<dbReference type="RefSeq" id="WP_038099504.1">
    <property type="nucleotide sequence ID" value="NZ_CP061839.1"/>
</dbReference>
<dbReference type="AlphaFoldDB" id="A0A7S6WPA1"/>
<dbReference type="NCBIfam" id="TIGR00299">
    <property type="entry name" value="nickel pincer cofactor biosynthesis protein LarC"/>
    <property type="match status" value="1"/>
</dbReference>
<dbReference type="PANTHER" id="PTHR36566:SF1">
    <property type="entry name" value="PYRIDINIUM-3,5-BISTHIOCARBOXYLIC ACID MONONUCLEOTIDE NICKEL INSERTION PROTEIN"/>
    <property type="match status" value="1"/>
</dbReference>
<comment type="similarity">
    <text evidence="2">Belongs to the LarC family.</text>
</comment>
<evidence type="ECO:0000313" key="4">
    <source>
        <dbReference type="EMBL" id="QOW60810.1"/>
    </source>
</evidence>
<dbReference type="HAMAP" id="MF_01074">
    <property type="entry name" value="LarC"/>
    <property type="match status" value="1"/>
</dbReference>
<dbReference type="Gene3D" id="3.30.70.1380">
    <property type="entry name" value="Transcriptional regulatory protein pf0864 domain like"/>
    <property type="match status" value="1"/>
</dbReference>
<gene>
    <name evidence="4" type="primary">larC</name>
    <name evidence="4" type="ORF">IFE08_13680</name>
</gene>
<sequence length="454" mass="50744">MILYLDCFSGISGNMFLGSMLELGIDFEWLKGELKKLNLPDEYEITAEKTERCGISGTYVNVILPHEHSHCSEHSEENSHCDNGGEHFHNHSDAHSHSHKENGLAHSHSHEDHHHSHEHGHNHEHNGSHHHIHRNLYDIHKIIDDSTLSQNVKDKAKNIFQFVANAESKIHNKPFEELHFHEVGATDSIIDIVGAAICLEKLKPEKIYASSVALGSGFVHCAHGKIPVPAPATLEILKAGKIPGYTSDIKSELVTPTGAAILATIVDEFRCCPEMILHSTAYGAGTRDNPVPNMLRILMGETLNSAKTQNTGSVTEAVFQVDDMTGEALGFLMEKLFTAGAVDVYFSSIYMKKNRPAVKVTVLYKKELHEKITHIIFKHSSTLGFRFCEKERIEMSRKIETIKSSDGNLGEVKIKTAEYKDIKKESIEYEALKKTADALGLSLDELSKKFFKER</sequence>
<reference evidence="4 5" key="1">
    <citation type="submission" date="2020-09" db="EMBL/GenBank/DDBJ databases">
        <title>Characterization of Treponema spp. from bovine digital dermatitis in Korea.</title>
        <authorList>
            <person name="Espiritu H.M."/>
            <person name="Cho Y.I."/>
            <person name="Mamuad L."/>
        </authorList>
    </citation>
    <scope>NUCLEOTIDE SEQUENCE [LARGE SCALE GENOMIC DNA]</scope>
    <source>
        <strain evidence="4 5">KS1</strain>
    </source>
</reference>
<feature type="compositionally biased region" description="Basic and acidic residues" evidence="3">
    <location>
        <begin position="71"/>
        <end position="127"/>
    </location>
</feature>
<keyword evidence="1 2" id="KW-0533">Nickel</keyword>
<dbReference type="InterPro" id="IPR002822">
    <property type="entry name" value="Ni_insertion"/>
</dbReference>
<evidence type="ECO:0000313" key="5">
    <source>
        <dbReference type="Proteomes" id="UP000593915"/>
    </source>
</evidence>
<name>A0A7S6WPA1_9SPIR</name>
<organism evidence="4 5">
    <name type="scientific">Treponema pedis</name>
    <dbReference type="NCBI Taxonomy" id="409322"/>
    <lineage>
        <taxon>Bacteria</taxon>
        <taxon>Pseudomonadati</taxon>
        <taxon>Spirochaetota</taxon>
        <taxon>Spirochaetia</taxon>
        <taxon>Spirochaetales</taxon>
        <taxon>Treponemataceae</taxon>
        <taxon>Treponema</taxon>
    </lineage>
</organism>
<evidence type="ECO:0000256" key="1">
    <source>
        <dbReference type="ARBA" id="ARBA00022596"/>
    </source>
</evidence>
<proteinExistence type="inferred from homology"/>
<dbReference type="GO" id="GO:0016151">
    <property type="term" value="F:nickel cation binding"/>
    <property type="evidence" value="ECO:0007669"/>
    <property type="project" value="UniProtKB-UniRule"/>
</dbReference>